<accession>A0A1H3MLE1</accession>
<reference evidence="2" key="1">
    <citation type="submission" date="2016-10" db="EMBL/GenBank/DDBJ databases">
        <authorList>
            <person name="Varghese N."/>
            <person name="Submissions S."/>
        </authorList>
    </citation>
    <scope>NUCLEOTIDE SEQUENCE [LARGE SCALE GENOMIC DNA]</scope>
    <source>
        <strain evidence="2">SP</strain>
    </source>
</reference>
<evidence type="ECO:0000313" key="1">
    <source>
        <dbReference type="EMBL" id="SDY76929.1"/>
    </source>
</evidence>
<evidence type="ECO:0000313" key="2">
    <source>
        <dbReference type="Proteomes" id="UP000198935"/>
    </source>
</evidence>
<sequence length="526" mass="60126">MFINLLKQSGNVVESAPFASQWNSLVESEKTVLKWFALLSVREKQKVDELGVGCFGPYYYFSSMNSLRKKTLISSITRSRETVYSLPREVDRETVRKIIGTFRDVGSRQSSCRSFDLLAFRNTFCFFLNRQFQGKETPACSPFVILNDVQKAFFHQYAKKFATSLPAAELDWLIRYQVDDVLEELLLNYFSKVIFQGELRENGKLLVKKSLYGWSIPEKECRNLTGSPEEKRRLEEDPFFVAEKTDYCVNRLGDETAGVEDSFHLHGEEFVFPLDIHLGQFWKVLLFGEITSVGQRFHIRFTAESIKNGKALEPSPAVWQAFLAVPPLKTAAASLTSLWQEEEAVLKKGQYSFYEINAASLRAGLTKEAAVRLGEEHIVCHESGVFIAANKQGEWEKWLQSLSITLGEAGVALKAREEIHVKMANEELVPKEWQEVNRLSEMTFQLMAYKENMTARLIRQSQALKLPVIVENHCGRRQIVEVKSLMLQAGSSYLVTYSNEKIPLAELRRIALVRPDDSDVCRDYLS</sequence>
<dbReference type="OrthoDB" id="2862920at2"/>
<keyword evidence="2" id="KW-1185">Reference proteome</keyword>
<dbReference type="AlphaFoldDB" id="A0A1H3MLE1"/>
<dbReference type="Proteomes" id="UP000198935">
    <property type="component" value="Unassembled WGS sequence"/>
</dbReference>
<dbReference type="STRING" id="1503961.SAMN05421736_103255"/>
<name>A0A1H3MLE1_9BACI</name>
<organism evidence="1 2">
    <name type="scientific">Evansella caseinilytica</name>
    <dbReference type="NCBI Taxonomy" id="1503961"/>
    <lineage>
        <taxon>Bacteria</taxon>
        <taxon>Bacillati</taxon>
        <taxon>Bacillota</taxon>
        <taxon>Bacilli</taxon>
        <taxon>Bacillales</taxon>
        <taxon>Bacillaceae</taxon>
        <taxon>Evansella</taxon>
    </lineage>
</organism>
<gene>
    <name evidence="1" type="ORF">SAMN05421736_103255</name>
</gene>
<dbReference type="EMBL" id="FNPI01000003">
    <property type="protein sequence ID" value="SDY76929.1"/>
    <property type="molecule type" value="Genomic_DNA"/>
</dbReference>
<protein>
    <submittedName>
        <fullName evidence="1">Uncharacterized protein</fullName>
    </submittedName>
</protein>
<proteinExistence type="predicted"/>